<dbReference type="GO" id="GO:0005085">
    <property type="term" value="F:guanyl-nucleotide exchange factor activity"/>
    <property type="evidence" value="ECO:0007669"/>
    <property type="project" value="UniProtKB-KW"/>
</dbReference>
<dbReference type="InterPro" id="IPR052233">
    <property type="entry name" value="Rho-type_GEFs"/>
</dbReference>
<dbReference type="PANTHER" id="PTHR46572">
    <property type="entry name" value="RHO1 GDP-GTP EXCHANGE PROTEIN 1-RELATED"/>
    <property type="match status" value="1"/>
</dbReference>
<gene>
    <name evidence="6" type="ORF">IW261DRAFT_1335776</name>
</gene>
<dbReference type="InterPro" id="IPR001849">
    <property type="entry name" value="PH_domain"/>
</dbReference>
<proteinExistence type="predicted"/>
<dbReference type="CDD" id="cd00160">
    <property type="entry name" value="RhoGEF"/>
    <property type="match status" value="1"/>
</dbReference>
<keyword evidence="1" id="KW-0344">Guanine-nucleotide releasing factor</keyword>
<dbReference type="Proteomes" id="UP001175227">
    <property type="component" value="Unassembled WGS sequence"/>
</dbReference>
<dbReference type="InterPro" id="IPR011993">
    <property type="entry name" value="PH-like_dom_sf"/>
</dbReference>
<name>A0AA39UFA4_9AGAR</name>
<dbReference type="Gene3D" id="1.20.900.10">
    <property type="entry name" value="Dbl homology (DH) domain"/>
    <property type="match status" value="1"/>
</dbReference>
<dbReference type="SMART" id="SM00233">
    <property type="entry name" value="PH"/>
    <property type="match status" value="1"/>
</dbReference>
<feature type="domain" description="CNH" evidence="5">
    <location>
        <begin position="611"/>
        <end position="928"/>
    </location>
</feature>
<dbReference type="AlphaFoldDB" id="A0AA39UFA4"/>
<dbReference type="InterPro" id="IPR035899">
    <property type="entry name" value="DBL_dom_sf"/>
</dbReference>
<accession>A0AA39UFA4</accession>
<protein>
    <submittedName>
        <fullName evidence="6">Uncharacterized protein</fullName>
    </submittedName>
</protein>
<reference evidence="6" key="1">
    <citation type="submission" date="2023-06" db="EMBL/GenBank/DDBJ databases">
        <authorList>
            <consortium name="Lawrence Berkeley National Laboratory"/>
            <person name="Ahrendt S."/>
            <person name="Sahu N."/>
            <person name="Indic B."/>
            <person name="Wong-Bajracharya J."/>
            <person name="Merenyi Z."/>
            <person name="Ke H.-M."/>
            <person name="Monk M."/>
            <person name="Kocsube S."/>
            <person name="Drula E."/>
            <person name="Lipzen A."/>
            <person name="Balint B."/>
            <person name="Henrissat B."/>
            <person name="Andreopoulos B."/>
            <person name="Martin F.M."/>
            <person name="Harder C.B."/>
            <person name="Rigling D."/>
            <person name="Ford K.L."/>
            <person name="Foster G.D."/>
            <person name="Pangilinan J."/>
            <person name="Papanicolaou A."/>
            <person name="Barry K."/>
            <person name="LaButti K."/>
            <person name="Viragh M."/>
            <person name="Koriabine M."/>
            <person name="Yan M."/>
            <person name="Riley R."/>
            <person name="Champramary S."/>
            <person name="Plett K.L."/>
            <person name="Tsai I.J."/>
            <person name="Slot J."/>
            <person name="Sipos G."/>
            <person name="Plett J."/>
            <person name="Nagy L.G."/>
            <person name="Grigoriev I.V."/>
        </authorList>
    </citation>
    <scope>NUCLEOTIDE SEQUENCE</scope>
    <source>
        <strain evidence="6">ICMP 16352</strain>
    </source>
</reference>
<keyword evidence="7" id="KW-1185">Reference proteome</keyword>
<feature type="compositionally biased region" description="Polar residues" evidence="2">
    <location>
        <begin position="39"/>
        <end position="55"/>
    </location>
</feature>
<feature type="domain" description="PH" evidence="3">
    <location>
        <begin position="448"/>
        <end position="575"/>
    </location>
</feature>
<dbReference type="InterPro" id="IPR001180">
    <property type="entry name" value="CNH_dom"/>
</dbReference>
<dbReference type="PROSITE" id="PS50219">
    <property type="entry name" value="CNH"/>
    <property type="match status" value="1"/>
</dbReference>
<dbReference type="InterPro" id="IPR000219">
    <property type="entry name" value="DH_dom"/>
</dbReference>
<dbReference type="Pfam" id="PF00780">
    <property type="entry name" value="CNH"/>
    <property type="match status" value="1"/>
</dbReference>
<dbReference type="PANTHER" id="PTHR46572:SF1">
    <property type="entry name" value="RHO1 GUANINE NUCLEOTIDE EXCHANGE FACTOR TUS1"/>
    <property type="match status" value="1"/>
</dbReference>
<evidence type="ECO:0000313" key="7">
    <source>
        <dbReference type="Proteomes" id="UP001175227"/>
    </source>
</evidence>
<dbReference type="Gene3D" id="2.30.29.30">
    <property type="entry name" value="Pleckstrin-homology domain (PH domain)/Phosphotyrosine-binding domain (PTB)"/>
    <property type="match status" value="1"/>
</dbReference>
<feature type="compositionally biased region" description="Polar residues" evidence="2">
    <location>
        <begin position="71"/>
        <end position="84"/>
    </location>
</feature>
<feature type="region of interest" description="Disordered" evidence="2">
    <location>
        <begin position="1"/>
        <end position="171"/>
    </location>
</feature>
<dbReference type="SMART" id="SM00036">
    <property type="entry name" value="CNH"/>
    <property type="match status" value="1"/>
</dbReference>
<evidence type="ECO:0000259" key="4">
    <source>
        <dbReference type="PROSITE" id="PS50010"/>
    </source>
</evidence>
<comment type="caution">
    <text evidence="6">The sequence shown here is derived from an EMBL/GenBank/DDBJ whole genome shotgun (WGS) entry which is preliminary data.</text>
</comment>
<dbReference type="SMART" id="SM00325">
    <property type="entry name" value="RhoGEF"/>
    <property type="match status" value="1"/>
</dbReference>
<dbReference type="Pfam" id="PF00621">
    <property type="entry name" value="RhoGEF"/>
    <property type="match status" value="1"/>
</dbReference>
<feature type="compositionally biased region" description="Polar residues" evidence="2">
    <location>
        <begin position="99"/>
        <end position="115"/>
    </location>
</feature>
<dbReference type="EMBL" id="JAUEPR010000010">
    <property type="protein sequence ID" value="KAK0480044.1"/>
    <property type="molecule type" value="Genomic_DNA"/>
</dbReference>
<dbReference type="PROSITE" id="PS50003">
    <property type="entry name" value="PH_DOMAIN"/>
    <property type="match status" value="1"/>
</dbReference>
<feature type="domain" description="DH" evidence="4">
    <location>
        <begin position="218"/>
        <end position="413"/>
    </location>
</feature>
<evidence type="ECO:0000256" key="1">
    <source>
        <dbReference type="ARBA" id="ARBA00022658"/>
    </source>
</evidence>
<organism evidence="6 7">
    <name type="scientific">Armillaria novae-zelandiae</name>
    <dbReference type="NCBI Taxonomy" id="153914"/>
    <lineage>
        <taxon>Eukaryota</taxon>
        <taxon>Fungi</taxon>
        <taxon>Dikarya</taxon>
        <taxon>Basidiomycota</taxon>
        <taxon>Agaricomycotina</taxon>
        <taxon>Agaricomycetes</taxon>
        <taxon>Agaricomycetidae</taxon>
        <taxon>Agaricales</taxon>
        <taxon>Marasmiineae</taxon>
        <taxon>Physalacriaceae</taxon>
        <taxon>Armillaria</taxon>
    </lineage>
</organism>
<evidence type="ECO:0000256" key="2">
    <source>
        <dbReference type="SAM" id="MobiDB-lite"/>
    </source>
</evidence>
<dbReference type="SUPFAM" id="SSF50729">
    <property type="entry name" value="PH domain-like"/>
    <property type="match status" value="1"/>
</dbReference>
<dbReference type="SUPFAM" id="SSF48065">
    <property type="entry name" value="DBL homology domain (DH-domain)"/>
    <property type="match status" value="1"/>
</dbReference>
<evidence type="ECO:0000259" key="5">
    <source>
        <dbReference type="PROSITE" id="PS50219"/>
    </source>
</evidence>
<evidence type="ECO:0000259" key="3">
    <source>
        <dbReference type="PROSITE" id="PS50003"/>
    </source>
</evidence>
<sequence length="981" mass="109492">MYSNDRHSRPHVSIPPGSQQSMIPASPFSPYAFELTTPAADQQQHMSNPWNNSDQLHVPGAFEPRPHSMLRSRSSSPGRASTVSEAWEPPIAFPEPQLYRSSSQRTTLSPGNASILSHRHSRDALGGDGPPLRREESRLSLASSYDQPDDSDHYETASAGVRSHGDTDSATQQLSNLSLDSEEGLRKFQAGELSEVDQEWYKLVPPEARDALGKKETQRQSVLFEVFKSERDYVSDLEAVQDVFITPLRNASQPIIAENILPGFIAEVFGNLNQILTHHQRLLAALFARQREQHPFVLSIADIILETALNPSFRSAYEIYIKHYPIAESRHRQELKRNLSYQAFVQSVSTDPRIRKRDLVTFLSRSVTRLPRLSLLLEQILKLTDKDSGHPDLESLPISLGIFSDFIKSTQPGIEAAEGKVKFWSLCESLQFQKGETIDMDLYDDSRTLVYSGLVARRTRSSTSGSWTDLTVALLDNYFLLTREETRANAVVKRYLISRPLPLPFLRLGSFSDPPEYRKEYDKDGSVLGLRYHNVPIYPFTIYHASSRANRRYTLYVLSDSIRRKWYNYLVDAIGVNKVRQDGNMYFDAQTLSDSFFRVVGPNYKSGEHLTGKITSAVPFGGGGRNFLAVGCTSGIYVSLRGKDEFRKVLDHPNPTSIAAVQTIEKKTFNRFLVHHDSVLTSYSLDLVARVALGQAQQKTLEASLEKIAGHDTNVLFFRQVLIGSRVLIIYASKKLLQVSLSLQVLEAVDVSETPMSPRRSSSTTGRSFRPFGDAGYVPKDAYEITPLVKTIGICTDDGIVILDPTNLARSTVTVVPNLSDTANNPAMVTLKSRLEDAKPLGLVRCDSSELLVVYDSVGCYITKHGQPSRSCKYVKWETQATSFAHRGAHFLLFSPEFIEIRNIATGRLVQVIEGGSIRFLYSGPAVSSNDTILVSMRGAKNDKDGVSDRIAELVETKELGASNPPVTNGVPAMWAEWDMQ</sequence>
<dbReference type="PROSITE" id="PS50010">
    <property type="entry name" value="DH_2"/>
    <property type="match status" value="1"/>
</dbReference>
<evidence type="ECO:0000313" key="6">
    <source>
        <dbReference type="EMBL" id="KAK0480044.1"/>
    </source>
</evidence>